<evidence type="ECO:0000313" key="1">
    <source>
        <dbReference type="EMBL" id="CAJ0852569.1"/>
    </source>
</evidence>
<organism evidence="1">
    <name type="scientific">freshwater sediment metagenome</name>
    <dbReference type="NCBI Taxonomy" id="556182"/>
    <lineage>
        <taxon>unclassified sequences</taxon>
        <taxon>metagenomes</taxon>
        <taxon>ecological metagenomes</taxon>
    </lineage>
</organism>
<dbReference type="EMBL" id="OY288114">
    <property type="protein sequence ID" value="CAJ0852569.1"/>
    <property type="molecule type" value="Genomic_DNA"/>
</dbReference>
<accession>A0AA48M0J5</accession>
<proteinExistence type="predicted"/>
<gene>
    <name evidence="1" type="ORF">AMST5_00567</name>
</gene>
<name>A0AA48M0J5_9ZZZZ</name>
<protein>
    <submittedName>
        <fullName evidence="1">Uncharacterized protein</fullName>
    </submittedName>
</protein>
<dbReference type="AlphaFoldDB" id="A0AA48M0J5"/>
<reference evidence="1" key="1">
    <citation type="submission" date="2023-07" db="EMBL/GenBank/DDBJ databases">
        <authorList>
            <person name="Pelsma A.J. K."/>
        </authorList>
    </citation>
    <scope>NUCLEOTIDE SEQUENCE</scope>
</reference>
<sequence>MDRISTKNSVLWSVSVLCSLIGLGAAKAEPGVATPPDVSQQCHVKEFIKPIFPEDPYITFAPVAPKVEASMGASSRCSFGVQITLPCMKKLGARLENVFKVNGDEEEGKKLIASFAASEEEMSKSMEGVSFSYTVQEQDSAPKFSNIAAVTIDEKGRKQKEKFSDVKAFQKAFNMAEAMNVDESVKKLCALNDVPDDKFMDKLGEVVGQTNSRK</sequence>